<dbReference type="Proteomes" id="UP001265301">
    <property type="component" value="Unassembled WGS sequence"/>
</dbReference>
<keyword evidence="2" id="KW-0762">Sugar transport</keyword>
<dbReference type="PROSITE" id="PS51094">
    <property type="entry name" value="PTS_EIIA_TYPE_2"/>
    <property type="match status" value="1"/>
</dbReference>
<dbReference type="Pfam" id="PF00359">
    <property type="entry name" value="PTS_EIIA_2"/>
    <property type="match status" value="1"/>
</dbReference>
<feature type="domain" description="PTS EIIA type-2" evidence="1">
    <location>
        <begin position="1"/>
        <end position="140"/>
    </location>
</feature>
<dbReference type="InterPro" id="IPR002178">
    <property type="entry name" value="PTS_EIIA_type-2_dom"/>
</dbReference>
<dbReference type="EMBL" id="JARQBN010000011">
    <property type="protein sequence ID" value="MDT2828270.1"/>
    <property type="molecule type" value="Genomic_DNA"/>
</dbReference>
<sequence>MNDDFYHVFLASELASKQEIHRFIARFANQQAVDELTVLLADREAVGNTMIAEHVILPHLESPKIKQSQVLFIRLKEPVDLDQATPAVQLVITILLKSGETQAIKQRITQFTRCLADEEFLAQLLTSKNEAAFYQLLETELDKTKK</sequence>
<proteinExistence type="predicted"/>
<accession>A0ABU3FQK7</accession>
<protein>
    <submittedName>
        <fullName evidence="2">PTS sugar transporter subunit IIA</fullName>
    </submittedName>
</protein>
<gene>
    <name evidence="2" type="ORF">P7H59_07325</name>
</gene>
<dbReference type="InterPro" id="IPR051541">
    <property type="entry name" value="PTS_SugarTrans_NitroReg"/>
</dbReference>
<dbReference type="Gene3D" id="3.40.930.10">
    <property type="entry name" value="Mannitol-specific EII, Chain A"/>
    <property type="match status" value="1"/>
</dbReference>
<keyword evidence="2" id="KW-0813">Transport</keyword>
<dbReference type="InterPro" id="IPR016152">
    <property type="entry name" value="PTrfase/Anion_transptr"/>
</dbReference>
<evidence type="ECO:0000259" key="1">
    <source>
        <dbReference type="PROSITE" id="PS51094"/>
    </source>
</evidence>
<evidence type="ECO:0000313" key="3">
    <source>
        <dbReference type="Proteomes" id="UP001265301"/>
    </source>
</evidence>
<dbReference type="SUPFAM" id="SSF55804">
    <property type="entry name" value="Phoshotransferase/anion transport protein"/>
    <property type="match status" value="1"/>
</dbReference>
<dbReference type="PANTHER" id="PTHR47738">
    <property type="entry name" value="PTS SYSTEM FRUCTOSE-LIKE EIIA COMPONENT-RELATED"/>
    <property type="match status" value="1"/>
</dbReference>
<dbReference type="PANTHER" id="PTHR47738:SF1">
    <property type="entry name" value="NITROGEN REGULATORY PROTEIN"/>
    <property type="match status" value="1"/>
</dbReference>
<organism evidence="2 3">
    <name type="scientific">Enterococcus viikkiensis</name>
    <dbReference type="NCBI Taxonomy" id="930854"/>
    <lineage>
        <taxon>Bacteria</taxon>
        <taxon>Bacillati</taxon>
        <taxon>Bacillota</taxon>
        <taxon>Bacilli</taxon>
        <taxon>Lactobacillales</taxon>
        <taxon>Enterococcaceae</taxon>
        <taxon>Enterococcus</taxon>
    </lineage>
</organism>
<evidence type="ECO:0000313" key="2">
    <source>
        <dbReference type="EMBL" id="MDT2828270.1"/>
    </source>
</evidence>
<name>A0ABU3FQK7_9ENTE</name>
<comment type="caution">
    <text evidence="2">The sequence shown here is derived from an EMBL/GenBank/DDBJ whole genome shotgun (WGS) entry which is preliminary data.</text>
</comment>
<keyword evidence="3" id="KW-1185">Reference proteome</keyword>
<reference evidence="2 3" key="1">
    <citation type="submission" date="2023-03" db="EMBL/GenBank/DDBJ databases">
        <authorList>
            <person name="Shen W."/>
            <person name="Cai J."/>
        </authorList>
    </citation>
    <scope>NUCLEOTIDE SEQUENCE [LARGE SCALE GENOMIC DNA]</scope>
    <source>
        <strain evidence="2 3">B101</strain>
    </source>
</reference>